<comment type="caution">
    <text evidence="1">The sequence shown here is derived from an EMBL/GenBank/DDBJ whole genome shotgun (WGS) entry which is preliminary data.</text>
</comment>
<dbReference type="Proteomes" id="UP001341840">
    <property type="component" value="Unassembled WGS sequence"/>
</dbReference>
<dbReference type="EMBL" id="JASCZI010181603">
    <property type="protein sequence ID" value="MED6184832.1"/>
    <property type="molecule type" value="Genomic_DNA"/>
</dbReference>
<sequence length="140" mass="15579">MVYTVHSSTPHTTNPNPLFTLLYRRSQPHAFPPPPLPISNNHFFPNPNQHITALLLVSKSPSLQLLTAVEPGLPHHHLRSPTHRRRVYVLLSPLLLVSSPSLLSQFGCSFVITSVRVIAPVLRLCSAIPVLSSLYLSRRS</sequence>
<protein>
    <submittedName>
        <fullName evidence="1">Uncharacterized protein</fullName>
    </submittedName>
</protein>
<organism evidence="1 2">
    <name type="scientific">Stylosanthes scabra</name>
    <dbReference type="NCBI Taxonomy" id="79078"/>
    <lineage>
        <taxon>Eukaryota</taxon>
        <taxon>Viridiplantae</taxon>
        <taxon>Streptophyta</taxon>
        <taxon>Embryophyta</taxon>
        <taxon>Tracheophyta</taxon>
        <taxon>Spermatophyta</taxon>
        <taxon>Magnoliopsida</taxon>
        <taxon>eudicotyledons</taxon>
        <taxon>Gunneridae</taxon>
        <taxon>Pentapetalae</taxon>
        <taxon>rosids</taxon>
        <taxon>fabids</taxon>
        <taxon>Fabales</taxon>
        <taxon>Fabaceae</taxon>
        <taxon>Papilionoideae</taxon>
        <taxon>50 kb inversion clade</taxon>
        <taxon>dalbergioids sensu lato</taxon>
        <taxon>Dalbergieae</taxon>
        <taxon>Pterocarpus clade</taxon>
        <taxon>Stylosanthes</taxon>
    </lineage>
</organism>
<evidence type="ECO:0000313" key="1">
    <source>
        <dbReference type="EMBL" id="MED6184832.1"/>
    </source>
</evidence>
<gene>
    <name evidence="1" type="ORF">PIB30_051239</name>
</gene>
<reference evidence="1 2" key="1">
    <citation type="journal article" date="2023" name="Plants (Basel)">
        <title>Bridging the Gap: Combining Genomics and Transcriptomics Approaches to Understand Stylosanthes scabra, an Orphan Legume from the Brazilian Caatinga.</title>
        <authorList>
            <person name="Ferreira-Neto J.R.C."/>
            <person name="da Silva M.D."/>
            <person name="Binneck E."/>
            <person name="de Melo N.F."/>
            <person name="da Silva R.H."/>
            <person name="de Melo A.L.T.M."/>
            <person name="Pandolfi V."/>
            <person name="Bustamante F.O."/>
            <person name="Brasileiro-Vidal A.C."/>
            <person name="Benko-Iseppon A.M."/>
        </authorList>
    </citation>
    <scope>NUCLEOTIDE SEQUENCE [LARGE SCALE GENOMIC DNA]</scope>
    <source>
        <tissue evidence="1">Leaves</tissue>
    </source>
</reference>
<name>A0ABU6WGD1_9FABA</name>
<keyword evidence="2" id="KW-1185">Reference proteome</keyword>
<accession>A0ABU6WGD1</accession>
<evidence type="ECO:0000313" key="2">
    <source>
        <dbReference type="Proteomes" id="UP001341840"/>
    </source>
</evidence>
<proteinExistence type="predicted"/>